<dbReference type="AlphaFoldDB" id="A0A9P8UL18"/>
<dbReference type="OrthoDB" id="4720990at2759"/>
<sequence>MPGSSADLAEPDMPMKPEQILAQQLKKHFDHDGRYLQNQKASLRALGPERIIVKIPNQEIVQWSGVVTIPEEEALRLGAFAQGQDPLAKYVDGADKLPSHRWMYMGWLENGTLGDFMTRATRAKKPLPNRLLWEIFGCFVRMCIAIAWSDAHDSTQVRLEQLQSHVPPHINFNPDFNTGNMVFGKFVPNNPEYEHSLSPILTMIDLGLIDRQQTPNPAAWSAVVKEIIREIGEQIYMLIGAGGRSDDGSALDPDLNSLAIWCMTGELTAKPSIHELARAVEEGMSRTPQWYNTNKPGEDDEVEADDKIIGYVQELILNPHVDPALSATQGP</sequence>
<organism evidence="1 2">
    <name type="scientific">Truncatella angustata</name>
    <dbReference type="NCBI Taxonomy" id="152316"/>
    <lineage>
        <taxon>Eukaryota</taxon>
        <taxon>Fungi</taxon>
        <taxon>Dikarya</taxon>
        <taxon>Ascomycota</taxon>
        <taxon>Pezizomycotina</taxon>
        <taxon>Sordariomycetes</taxon>
        <taxon>Xylariomycetidae</taxon>
        <taxon>Amphisphaeriales</taxon>
        <taxon>Sporocadaceae</taxon>
        <taxon>Truncatella</taxon>
    </lineage>
</organism>
<dbReference type="RefSeq" id="XP_045958339.1">
    <property type="nucleotide sequence ID" value="XM_046100010.1"/>
</dbReference>
<accession>A0A9P8UL18</accession>
<proteinExistence type="predicted"/>
<evidence type="ECO:0000313" key="1">
    <source>
        <dbReference type="EMBL" id="KAH6654069.1"/>
    </source>
</evidence>
<comment type="caution">
    <text evidence="1">The sequence shown here is derived from an EMBL/GenBank/DDBJ whole genome shotgun (WGS) entry which is preliminary data.</text>
</comment>
<evidence type="ECO:0000313" key="2">
    <source>
        <dbReference type="Proteomes" id="UP000758603"/>
    </source>
</evidence>
<gene>
    <name evidence="1" type="ORF">BKA67DRAFT_535411</name>
</gene>
<dbReference type="EMBL" id="JAGPXC010000004">
    <property type="protein sequence ID" value="KAH6654069.1"/>
    <property type="molecule type" value="Genomic_DNA"/>
</dbReference>
<protein>
    <recommendedName>
        <fullName evidence="3">Protein kinase domain-containing protein</fullName>
    </recommendedName>
</protein>
<evidence type="ECO:0008006" key="3">
    <source>
        <dbReference type="Google" id="ProtNLM"/>
    </source>
</evidence>
<reference evidence="1" key="1">
    <citation type="journal article" date="2021" name="Nat. Commun.">
        <title>Genetic determinants of endophytism in the Arabidopsis root mycobiome.</title>
        <authorList>
            <person name="Mesny F."/>
            <person name="Miyauchi S."/>
            <person name="Thiergart T."/>
            <person name="Pickel B."/>
            <person name="Atanasova L."/>
            <person name="Karlsson M."/>
            <person name="Huettel B."/>
            <person name="Barry K.W."/>
            <person name="Haridas S."/>
            <person name="Chen C."/>
            <person name="Bauer D."/>
            <person name="Andreopoulos W."/>
            <person name="Pangilinan J."/>
            <person name="LaButti K."/>
            <person name="Riley R."/>
            <person name="Lipzen A."/>
            <person name="Clum A."/>
            <person name="Drula E."/>
            <person name="Henrissat B."/>
            <person name="Kohler A."/>
            <person name="Grigoriev I.V."/>
            <person name="Martin F.M."/>
            <person name="Hacquard S."/>
        </authorList>
    </citation>
    <scope>NUCLEOTIDE SEQUENCE</scope>
    <source>
        <strain evidence="1">MPI-SDFR-AT-0073</strain>
    </source>
</reference>
<dbReference type="GeneID" id="70128902"/>
<name>A0A9P8UL18_9PEZI</name>
<dbReference type="Proteomes" id="UP000758603">
    <property type="component" value="Unassembled WGS sequence"/>
</dbReference>
<keyword evidence="2" id="KW-1185">Reference proteome</keyword>